<keyword evidence="1" id="KW-0106">Calcium</keyword>
<dbReference type="Proteomes" id="UP001515480">
    <property type="component" value="Unassembled WGS sequence"/>
</dbReference>
<sequence length="424" mass="46971">MPAVGEWTQEELHRIFDGFDLNRSGTVSANEIAHAARSAGVAIEEAELLELIHLVDEDRSGDLDLREFVNLMRLDDGRLLQIVSSLHEKYLDEKARQYGAEASEFYTPEMVVARDQLKSDPFVEAALRAAWERLVPAESDRMERAAYDRMYRLIYLALHAEDAEGIHPEDCMAGVEDDWAEDSRGKGHLLYADFARSWFQLADLNTAKVCAAEYAHFLTRLAERITRREGGLRDDREVFEACQLRWSRAVGKQCALWAAHFGVTMEMAAAARAATRQARPAGGGSAGAARPLGGSASEPPHNQAMARSLDSALSSPSCSIRLLKPRKALPAYQYPLTSPLAPPVVRDCIPDEVPPVREAHPPNCPCYVCARQHGAISYEIKASRRVRLAEGRRASPVREEHRVPLLCRPLISSRPTGGVPAELS</sequence>
<feature type="compositionally biased region" description="Low complexity" evidence="2">
    <location>
        <begin position="287"/>
        <end position="297"/>
    </location>
</feature>
<dbReference type="GO" id="GO:0005509">
    <property type="term" value="F:calcium ion binding"/>
    <property type="evidence" value="ECO:0007669"/>
    <property type="project" value="InterPro"/>
</dbReference>
<dbReference type="CDD" id="cd00051">
    <property type="entry name" value="EFh"/>
    <property type="match status" value="1"/>
</dbReference>
<dbReference type="SUPFAM" id="SSF47473">
    <property type="entry name" value="EF-hand"/>
    <property type="match status" value="1"/>
</dbReference>
<feature type="region of interest" description="Disordered" evidence="2">
    <location>
        <begin position="278"/>
        <end position="308"/>
    </location>
</feature>
<proteinExistence type="predicted"/>
<dbReference type="SMART" id="SM00054">
    <property type="entry name" value="EFh"/>
    <property type="match status" value="2"/>
</dbReference>
<gene>
    <name evidence="4" type="ORF">AB1Y20_021553</name>
</gene>
<dbReference type="PROSITE" id="PS00018">
    <property type="entry name" value="EF_HAND_1"/>
    <property type="match status" value="2"/>
</dbReference>
<evidence type="ECO:0000256" key="2">
    <source>
        <dbReference type="SAM" id="MobiDB-lite"/>
    </source>
</evidence>
<dbReference type="PROSITE" id="PS50222">
    <property type="entry name" value="EF_HAND_2"/>
    <property type="match status" value="2"/>
</dbReference>
<dbReference type="Pfam" id="PF13499">
    <property type="entry name" value="EF-hand_7"/>
    <property type="match status" value="1"/>
</dbReference>
<dbReference type="Gene3D" id="1.10.238.10">
    <property type="entry name" value="EF-hand"/>
    <property type="match status" value="1"/>
</dbReference>
<comment type="caution">
    <text evidence="4">The sequence shown here is derived from an EMBL/GenBank/DDBJ whole genome shotgun (WGS) entry which is preliminary data.</text>
</comment>
<dbReference type="InterPro" id="IPR018247">
    <property type="entry name" value="EF_Hand_1_Ca_BS"/>
</dbReference>
<protein>
    <recommendedName>
        <fullName evidence="3">EF-hand domain-containing protein</fullName>
    </recommendedName>
</protein>
<dbReference type="InterPro" id="IPR011992">
    <property type="entry name" value="EF-hand-dom_pair"/>
</dbReference>
<organism evidence="4 5">
    <name type="scientific">Prymnesium parvum</name>
    <name type="common">Toxic golden alga</name>
    <dbReference type="NCBI Taxonomy" id="97485"/>
    <lineage>
        <taxon>Eukaryota</taxon>
        <taxon>Haptista</taxon>
        <taxon>Haptophyta</taxon>
        <taxon>Prymnesiophyceae</taxon>
        <taxon>Prymnesiales</taxon>
        <taxon>Prymnesiaceae</taxon>
        <taxon>Prymnesium</taxon>
    </lineage>
</organism>
<evidence type="ECO:0000256" key="1">
    <source>
        <dbReference type="ARBA" id="ARBA00022837"/>
    </source>
</evidence>
<dbReference type="AlphaFoldDB" id="A0AB34JML4"/>
<name>A0AB34JML4_PRYPA</name>
<reference evidence="4 5" key="1">
    <citation type="journal article" date="2024" name="Science">
        <title>Giant polyketide synthase enzymes in the biosynthesis of giant marine polyether toxins.</title>
        <authorList>
            <person name="Fallon T.R."/>
            <person name="Shende V.V."/>
            <person name="Wierzbicki I.H."/>
            <person name="Pendleton A.L."/>
            <person name="Watervoot N.F."/>
            <person name="Auber R.P."/>
            <person name="Gonzalez D.J."/>
            <person name="Wisecaver J.H."/>
            <person name="Moore B.S."/>
        </authorList>
    </citation>
    <scope>NUCLEOTIDE SEQUENCE [LARGE SCALE GENOMIC DNA]</scope>
    <source>
        <strain evidence="4 5">12B1</strain>
    </source>
</reference>
<dbReference type="InterPro" id="IPR002048">
    <property type="entry name" value="EF_hand_dom"/>
</dbReference>
<accession>A0AB34JML4</accession>
<evidence type="ECO:0000313" key="5">
    <source>
        <dbReference type="Proteomes" id="UP001515480"/>
    </source>
</evidence>
<keyword evidence="5" id="KW-1185">Reference proteome</keyword>
<evidence type="ECO:0000259" key="3">
    <source>
        <dbReference type="PROSITE" id="PS50222"/>
    </source>
</evidence>
<feature type="domain" description="EF-hand" evidence="3">
    <location>
        <begin position="43"/>
        <end position="78"/>
    </location>
</feature>
<evidence type="ECO:0000313" key="4">
    <source>
        <dbReference type="EMBL" id="KAL1521902.1"/>
    </source>
</evidence>
<feature type="domain" description="EF-hand" evidence="3">
    <location>
        <begin position="7"/>
        <end position="42"/>
    </location>
</feature>
<dbReference type="EMBL" id="JBGBPQ010000007">
    <property type="protein sequence ID" value="KAL1521902.1"/>
    <property type="molecule type" value="Genomic_DNA"/>
</dbReference>